<evidence type="ECO:0000256" key="1">
    <source>
        <dbReference type="SAM" id="MobiDB-lite"/>
    </source>
</evidence>
<proteinExistence type="predicted"/>
<name>A0A0A9XCL6_LYGHE</name>
<reference evidence="2" key="2">
    <citation type="submission" date="2014-07" db="EMBL/GenBank/DDBJ databases">
        <authorList>
            <person name="Hull J."/>
        </authorList>
    </citation>
    <scope>NUCLEOTIDE SEQUENCE</scope>
</reference>
<gene>
    <name evidence="2" type="ORF">CM83_7028</name>
    <name evidence="3" type="ORF">g.93875</name>
</gene>
<dbReference type="EMBL" id="GBHO01028769">
    <property type="protein sequence ID" value="JAG14835.1"/>
    <property type="molecule type" value="Transcribed_RNA"/>
</dbReference>
<sequence length="133" mass="15005">MPTTLITAGQTLHSSLYTNSSNVMETDSEIDDSDDGYHAHKNFDNNAYDEKNDKLNSPHKRQRHAESEPSFQNHEGADNRAQNNRGAMGAHKFMSELVQFRALGFHTTLTDEQLLQILDECRGDLASLIERVT</sequence>
<reference evidence="2" key="1">
    <citation type="journal article" date="2014" name="PLoS ONE">
        <title>Transcriptome-Based Identification of ABC Transporters in the Western Tarnished Plant Bug Lygus hesperus.</title>
        <authorList>
            <person name="Hull J.J."/>
            <person name="Chaney K."/>
            <person name="Geib S.M."/>
            <person name="Fabrick J.A."/>
            <person name="Brent C.S."/>
            <person name="Walsh D."/>
            <person name="Lavine L.C."/>
        </authorList>
    </citation>
    <scope>NUCLEOTIDE SEQUENCE</scope>
</reference>
<dbReference type="AlphaFoldDB" id="A0A0A9XCL6"/>
<accession>A0A0A9XCL6</accession>
<protein>
    <submittedName>
        <fullName evidence="2">Uncharacterized protein</fullName>
    </submittedName>
</protein>
<reference evidence="3" key="3">
    <citation type="journal article" date="2016" name="Gigascience">
        <title>De novo construction of an expanded transcriptome assembly for the western tarnished plant bug, Lygus hesperus.</title>
        <authorList>
            <person name="Tassone E.E."/>
            <person name="Geib S.M."/>
            <person name="Hall B."/>
            <person name="Fabrick J.A."/>
            <person name="Brent C.S."/>
            <person name="Hull J.J."/>
        </authorList>
    </citation>
    <scope>NUCLEOTIDE SEQUENCE</scope>
</reference>
<evidence type="ECO:0000313" key="2">
    <source>
        <dbReference type="EMBL" id="JAG14835.1"/>
    </source>
</evidence>
<dbReference type="EMBL" id="GDHC01012028">
    <property type="protein sequence ID" value="JAQ06601.1"/>
    <property type="molecule type" value="Transcribed_RNA"/>
</dbReference>
<evidence type="ECO:0000313" key="3">
    <source>
        <dbReference type="EMBL" id="JAQ06601.1"/>
    </source>
</evidence>
<organism evidence="2">
    <name type="scientific">Lygus hesperus</name>
    <name type="common">Western plant bug</name>
    <dbReference type="NCBI Taxonomy" id="30085"/>
    <lineage>
        <taxon>Eukaryota</taxon>
        <taxon>Metazoa</taxon>
        <taxon>Ecdysozoa</taxon>
        <taxon>Arthropoda</taxon>
        <taxon>Hexapoda</taxon>
        <taxon>Insecta</taxon>
        <taxon>Pterygota</taxon>
        <taxon>Neoptera</taxon>
        <taxon>Paraneoptera</taxon>
        <taxon>Hemiptera</taxon>
        <taxon>Heteroptera</taxon>
        <taxon>Panheteroptera</taxon>
        <taxon>Cimicomorpha</taxon>
        <taxon>Miridae</taxon>
        <taxon>Mirini</taxon>
        <taxon>Lygus</taxon>
    </lineage>
</organism>
<feature type="region of interest" description="Disordered" evidence="1">
    <location>
        <begin position="25"/>
        <end position="83"/>
    </location>
</feature>
<feature type="compositionally biased region" description="Basic and acidic residues" evidence="1">
    <location>
        <begin position="35"/>
        <end position="56"/>
    </location>
</feature>